<comment type="similarity">
    <text evidence="2 6">Belongs to the GDT1 family.</text>
</comment>
<keyword evidence="3 6" id="KW-0812">Transmembrane</keyword>
<sequence>MDTFIQALLLVVIAEMGDKTQLLAMAMASKYKIKEVLSGVLIATIFNHGLAVAVGSYLSSLISMKIVNIAAAISFLIFGLWTLRGDKIDGESSNRSRFGPIVTVIIAFFLAEMGDKTQLMTITISAKGNEPILTFIGTTLGMIIADSIGIIGGAWIYKHIPDKYIKWTAGGIFIFFGTLSIYNTSSSWMIHPIYIIMYIIVLSIFIYLFGVKFSYSNKSS</sequence>
<evidence type="ECO:0000256" key="5">
    <source>
        <dbReference type="ARBA" id="ARBA00023136"/>
    </source>
</evidence>
<dbReference type="Proteomes" id="UP000184604">
    <property type="component" value="Chromosome"/>
</dbReference>
<dbReference type="PANTHER" id="PTHR12608">
    <property type="entry name" value="TRANSMEMBRANE PROTEIN HTP-1 RELATED"/>
    <property type="match status" value="1"/>
</dbReference>
<dbReference type="PANTHER" id="PTHR12608:SF1">
    <property type="entry name" value="TRANSMEMBRANE PROTEIN 165"/>
    <property type="match status" value="1"/>
</dbReference>
<proteinExistence type="inferred from homology"/>
<dbReference type="OrthoDB" id="9801356at2"/>
<dbReference type="GO" id="GO:0016020">
    <property type="term" value="C:membrane"/>
    <property type="evidence" value="ECO:0007669"/>
    <property type="project" value="UniProtKB-SubCell"/>
</dbReference>
<feature type="transmembrane region" description="Helical" evidence="6">
    <location>
        <begin position="95"/>
        <end position="111"/>
    </location>
</feature>
<evidence type="ECO:0000313" key="7">
    <source>
        <dbReference type="EMBL" id="APM40729.1"/>
    </source>
</evidence>
<feature type="transmembrane region" description="Helical" evidence="6">
    <location>
        <begin position="36"/>
        <end position="58"/>
    </location>
</feature>
<evidence type="ECO:0000256" key="3">
    <source>
        <dbReference type="ARBA" id="ARBA00022692"/>
    </source>
</evidence>
<evidence type="ECO:0000256" key="2">
    <source>
        <dbReference type="ARBA" id="ARBA00009190"/>
    </source>
</evidence>
<evidence type="ECO:0000256" key="4">
    <source>
        <dbReference type="ARBA" id="ARBA00022989"/>
    </source>
</evidence>
<keyword evidence="5 6" id="KW-0472">Membrane</keyword>
<feature type="transmembrane region" description="Helical" evidence="6">
    <location>
        <begin position="64"/>
        <end position="83"/>
    </location>
</feature>
<evidence type="ECO:0000313" key="8">
    <source>
        <dbReference type="Proteomes" id="UP000184604"/>
    </source>
</evidence>
<comment type="subcellular location">
    <subcellularLocation>
        <location evidence="1 6">Membrane</location>
        <topology evidence="1 6">Multi-pass membrane protein</topology>
    </subcellularLocation>
</comment>
<reference evidence="7 8" key="1">
    <citation type="submission" date="2016-12" db="EMBL/GenBank/DDBJ databases">
        <title>Complete genome sequence of Clostridium kluyveri JZZ isolated from the pit mud of a Chinese flavor liquor-making factory.</title>
        <authorList>
            <person name="Wang Y."/>
        </authorList>
    </citation>
    <scope>NUCLEOTIDE SEQUENCE [LARGE SCALE GENOMIC DNA]</scope>
    <source>
        <strain evidence="7 8">JZZ</strain>
    </source>
</reference>
<gene>
    <name evidence="7" type="ORF">BS101_19390</name>
</gene>
<dbReference type="Pfam" id="PF01169">
    <property type="entry name" value="GDT1"/>
    <property type="match status" value="2"/>
</dbReference>
<dbReference type="AlphaFoldDB" id="A0A1L5FCI7"/>
<dbReference type="RefSeq" id="WP_073540292.1">
    <property type="nucleotide sequence ID" value="NZ_CP018335.1"/>
</dbReference>
<dbReference type="InterPro" id="IPR001727">
    <property type="entry name" value="GDT1-like"/>
</dbReference>
<accession>A0A1L5FCI7</accession>
<feature type="transmembrane region" description="Helical" evidence="6">
    <location>
        <begin position="131"/>
        <end position="157"/>
    </location>
</feature>
<feature type="transmembrane region" description="Helical" evidence="6">
    <location>
        <begin position="188"/>
        <end position="210"/>
    </location>
</feature>
<protein>
    <recommendedName>
        <fullName evidence="6">GDT1 family protein</fullName>
    </recommendedName>
</protein>
<keyword evidence="4 6" id="KW-1133">Transmembrane helix</keyword>
<name>A0A1L5FCI7_CLOKL</name>
<evidence type="ECO:0000256" key="1">
    <source>
        <dbReference type="ARBA" id="ARBA00004141"/>
    </source>
</evidence>
<feature type="transmembrane region" description="Helical" evidence="6">
    <location>
        <begin position="164"/>
        <end position="182"/>
    </location>
</feature>
<evidence type="ECO:0000256" key="6">
    <source>
        <dbReference type="RuleBase" id="RU365102"/>
    </source>
</evidence>
<dbReference type="EMBL" id="CP018335">
    <property type="protein sequence ID" value="APM40729.1"/>
    <property type="molecule type" value="Genomic_DNA"/>
</dbReference>
<dbReference type="GO" id="GO:0046873">
    <property type="term" value="F:metal ion transmembrane transporter activity"/>
    <property type="evidence" value="ECO:0007669"/>
    <property type="project" value="InterPro"/>
</dbReference>
<organism evidence="7 8">
    <name type="scientific">Clostridium kluyveri</name>
    <dbReference type="NCBI Taxonomy" id="1534"/>
    <lineage>
        <taxon>Bacteria</taxon>
        <taxon>Bacillati</taxon>
        <taxon>Bacillota</taxon>
        <taxon>Clostridia</taxon>
        <taxon>Eubacteriales</taxon>
        <taxon>Clostridiaceae</taxon>
        <taxon>Clostridium</taxon>
    </lineage>
</organism>